<evidence type="ECO:0000256" key="1">
    <source>
        <dbReference type="ARBA" id="ARBA00004448"/>
    </source>
</evidence>
<evidence type="ECO:0000256" key="6">
    <source>
        <dbReference type="ARBA" id="ARBA00022989"/>
    </source>
</evidence>
<comment type="similarity">
    <text evidence="2">Belongs to the TMEM242 family.</text>
</comment>
<dbReference type="InterPro" id="IPR009792">
    <property type="entry name" value="TMEM242"/>
</dbReference>
<dbReference type="Pfam" id="PF07096">
    <property type="entry name" value="DUF1358"/>
    <property type="match status" value="2"/>
</dbReference>
<evidence type="ECO:0000256" key="3">
    <source>
        <dbReference type="ARBA" id="ARBA00013934"/>
    </source>
</evidence>
<comment type="function">
    <text evidence="9">Scaffold protein that participates in the c-ring assembly of mitochondrial ATP synthase (F(1)F(0) ATP synthase or complex V) by facilitating the membrane insertion and oligomer formation of the subunit c/ATP5MC3. Participates in the incorporation of the c-ring into vestigial complexes. Additionally influences the incorporation of subunits MT-ATP6, MT-ATP8, ATP5MJ, and ATP5MK in the ATP synthase.</text>
</comment>
<feature type="transmembrane region" description="Helical" evidence="11">
    <location>
        <begin position="34"/>
        <end position="56"/>
    </location>
</feature>
<evidence type="ECO:0000256" key="2">
    <source>
        <dbReference type="ARBA" id="ARBA00007570"/>
    </source>
</evidence>
<evidence type="ECO:0000313" key="12">
    <source>
        <dbReference type="EMBL" id="KZS18136.1"/>
    </source>
</evidence>
<keyword evidence="4 11" id="KW-0812">Transmembrane</keyword>
<dbReference type="PANTHER" id="PTHR13141">
    <property type="entry name" value="TRANSMEMBRANE PROTEIN 242"/>
    <property type="match status" value="1"/>
</dbReference>
<organism evidence="12 13">
    <name type="scientific">Daphnia magna</name>
    <dbReference type="NCBI Taxonomy" id="35525"/>
    <lineage>
        <taxon>Eukaryota</taxon>
        <taxon>Metazoa</taxon>
        <taxon>Ecdysozoa</taxon>
        <taxon>Arthropoda</taxon>
        <taxon>Crustacea</taxon>
        <taxon>Branchiopoda</taxon>
        <taxon>Diplostraca</taxon>
        <taxon>Cladocera</taxon>
        <taxon>Anomopoda</taxon>
        <taxon>Daphniidae</taxon>
        <taxon>Daphnia</taxon>
    </lineage>
</organism>
<feature type="region of interest" description="Disordered" evidence="10">
    <location>
        <begin position="1"/>
        <end position="21"/>
    </location>
</feature>
<sequence>MDKDETNHGPAISSEASTLSTKEKDDRAFKAKAAAFLAGVTGVSILFGFGTTLAAAKKKDPHFFDQGLTGRFEKQATEPTSSEAASAMRRRGPVSISSAEPGASLALRALGWGTVYAVTGCSLLFYGIWKLMAVNDLKEFRLKVGGWLPAVPRNTPQGRTEFSGLNDLLQYIIDADKEKKEAAKKTDAK</sequence>
<feature type="transmembrane region" description="Helical" evidence="11">
    <location>
        <begin position="109"/>
        <end position="129"/>
    </location>
</feature>
<dbReference type="OrthoDB" id="2378895at2759"/>
<dbReference type="Proteomes" id="UP000076858">
    <property type="component" value="Unassembled WGS sequence"/>
</dbReference>
<dbReference type="EMBL" id="LRGB01000568">
    <property type="protein sequence ID" value="KZS18136.1"/>
    <property type="molecule type" value="Genomic_DNA"/>
</dbReference>
<evidence type="ECO:0000256" key="8">
    <source>
        <dbReference type="ARBA" id="ARBA00023136"/>
    </source>
</evidence>
<reference evidence="12 13" key="1">
    <citation type="submission" date="2016-03" db="EMBL/GenBank/DDBJ databases">
        <title>EvidentialGene: Evidence-directed Construction of Genes on Genomes.</title>
        <authorList>
            <person name="Gilbert D.G."/>
            <person name="Choi J.-H."/>
            <person name="Mockaitis K."/>
            <person name="Colbourne J."/>
            <person name="Pfrender M."/>
        </authorList>
    </citation>
    <scope>NUCLEOTIDE SEQUENCE [LARGE SCALE GENOMIC DNA]</scope>
    <source>
        <strain evidence="12 13">Xinb3</strain>
        <tissue evidence="12">Complete organism</tissue>
    </source>
</reference>
<dbReference type="PANTHER" id="PTHR13141:SF4">
    <property type="entry name" value="TRANSMEMBRANE PROTEIN 242"/>
    <property type="match status" value="1"/>
</dbReference>
<evidence type="ECO:0000256" key="11">
    <source>
        <dbReference type="SAM" id="Phobius"/>
    </source>
</evidence>
<comment type="caution">
    <text evidence="12">The sequence shown here is derived from an EMBL/GenBank/DDBJ whole genome shotgun (WGS) entry which is preliminary data.</text>
</comment>
<protein>
    <recommendedName>
        <fullName evidence="3">Transmembrane protein 242</fullName>
    </recommendedName>
</protein>
<dbReference type="AlphaFoldDB" id="A0A162NNA7"/>
<keyword evidence="13" id="KW-1185">Reference proteome</keyword>
<evidence type="ECO:0000256" key="7">
    <source>
        <dbReference type="ARBA" id="ARBA00023128"/>
    </source>
</evidence>
<name>A0A162NNA7_9CRUS</name>
<keyword evidence="8 11" id="KW-0472">Membrane</keyword>
<dbReference type="GO" id="GO:0005743">
    <property type="term" value="C:mitochondrial inner membrane"/>
    <property type="evidence" value="ECO:0007669"/>
    <property type="project" value="UniProtKB-SubCell"/>
</dbReference>
<proteinExistence type="inferred from homology"/>
<evidence type="ECO:0000256" key="4">
    <source>
        <dbReference type="ARBA" id="ARBA00022692"/>
    </source>
</evidence>
<evidence type="ECO:0000256" key="10">
    <source>
        <dbReference type="SAM" id="MobiDB-lite"/>
    </source>
</evidence>
<dbReference type="STRING" id="35525.A0A162NNA7"/>
<evidence type="ECO:0000256" key="5">
    <source>
        <dbReference type="ARBA" id="ARBA00022792"/>
    </source>
</evidence>
<keyword evidence="5" id="KW-0999">Mitochondrion inner membrane</keyword>
<keyword evidence="6 11" id="KW-1133">Transmembrane helix</keyword>
<evidence type="ECO:0000313" key="13">
    <source>
        <dbReference type="Proteomes" id="UP000076858"/>
    </source>
</evidence>
<accession>A0A162NNA7</accession>
<evidence type="ECO:0000256" key="9">
    <source>
        <dbReference type="ARBA" id="ARBA00045905"/>
    </source>
</evidence>
<comment type="subcellular location">
    <subcellularLocation>
        <location evidence="1">Mitochondrion inner membrane</location>
        <topology evidence="1">Multi-pass membrane protein</topology>
    </subcellularLocation>
</comment>
<keyword evidence="7" id="KW-0496">Mitochondrion</keyword>
<gene>
    <name evidence="12" type="ORF">APZ42_016164</name>
</gene>